<sequence length="163" mass="18083">MNKGQIFSIDFLIAMILMVFFLGFLLSLGELQSYEKKENGIISELSNRSEAAAITLTNSNEFTCKTDTNTFLAYSFDFDKIDLFTLPEIKEKIGLADYNVSLALDSFSINGKNDPHAGKQIYAINLNVLYCNDGAQFVDVNACIHGSCSGNLEKRVLNLKVSK</sequence>
<feature type="transmembrane region" description="Helical" evidence="1">
    <location>
        <begin position="6"/>
        <end position="28"/>
    </location>
</feature>
<keyword evidence="1" id="KW-0812">Transmembrane</keyword>
<proteinExistence type="predicted"/>
<keyword evidence="1" id="KW-1133">Transmembrane helix</keyword>
<evidence type="ECO:0000313" key="2">
    <source>
        <dbReference type="EMBL" id="MBT4870797.1"/>
    </source>
</evidence>
<dbReference type="EMBL" id="JABJNZ010000057">
    <property type="protein sequence ID" value="MBT4870797.1"/>
    <property type="molecule type" value="Genomic_DNA"/>
</dbReference>
<keyword evidence="1" id="KW-0472">Membrane</keyword>
<dbReference type="Proteomes" id="UP000722459">
    <property type="component" value="Unassembled WGS sequence"/>
</dbReference>
<accession>A0A8T5GGF5</accession>
<protein>
    <submittedName>
        <fullName evidence="2">Uncharacterized protein</fullName>
    </submittedName>
</protein>
<reference evidence="2" key="1">
    <citation type="journal article" date="2021" name="ISME J.">
        <title>Mercury methylation by metabolically versatile and cosmopolitan marine bacteria.</title>
        <authorList>
            <person name="Lin H."/>
            <person name="Ascher D.B."/>
            <person name="Myung Y."/>
            <person name="Lamborg C.H."/>
            <person name="Hallam S.J."/>
            <person name="Gionfriddo C.M."/>
            <person name="Holt K.E."/>
            <person name="Moreau J.W."/>
        </authorList>
    </citation>
    <scope>NUCLEOTIDE SEQUENCE</scope>
    <source>
        <strain evidence="2">SI075_bin30</strain>
    </source>
</reference>
<organism evidence="2 3">
    <name type="scientific">Candidatus Iainarchaeum sp</name>
    <dbReference type="NCBI Taxonomy" id="3101447"/>
    <lineage>
        <taxon>Archaea</taxon>
        <taxon>Candidatus Iainarchaeota</taxon>
        <taxon>Candidatus Iainarchaeia</taxon>
        <taxon>Candidatus Iainarchaeales</taxon>
        <taxon>Candidatus Iainarchaeaceae</taxon>
        <taxon>Candidatus Iainarchaeum</taxon>
    </lineage>
</organism>
<dbReference type="AlphaFoldDB" id="A0A8T5GGF5"/>
<comment type="caution">
    <text evidence="2">The sequence shown here is derived from an EMBL/GenBank/DDBJ whole genome shotgun (WGS) entry which is preliminary data.</text>
</comment>
<gene>
    <name evidence="2" type="ORF">HON47_04435</name>
</gene>
<evidence type="ECO:0000256" key="1">
    <source>
        <dbReference type="SAM" id="Phobius"/>
    </source>
</evidence>
<evidence type="ECO:0000313" key="3">
    <source>
        <dbReference type="Proteomes" id="UP000722459"/>
    </source>
</evidence>
<name>A0A8T5GGF5_9ARCH</name>